<dbReference type="PANTHER" id="PTHR43806:SF11">
    <property type="entry name" value="CEREVISIN-RELATED"/>
    <property type="match status" value="1"/>
</dbReference>
<comment type="similarity">
    <text evidence="1 5 6">Belongs to the peptidase S8 family.</text>
</comment>
<keyword evidence="3 5" id="KW-0378">Hydrolase</keyword>
<dbReference type="InterPro" id="IPR023827">
    <property type="entry name" value="Peptidase_S8_Asp-AS"/>
</dbReference>
<keyword evidence="4 5" id="KW-0720">Serine protease</keyword>
<keyword evidence="2 5" id="KW-0645">Protease</keyword>
<name>A0A154MQU1_9PSEU</name>
<dbReference type="RefSeq" id="WP_061987556.1">
    <property type="nucleotide sequence ID" value="NZ_FOPQ01000006.1"/>
</dbReference>
<dbReference type="InterPro" id="IPR000209">
    <property type="entry name" value="Peptidase_S8/S53_dom"/>
</dbReference>
<keyword evidence="8" id="KW-0732">Signal</keyword>
<protein>
    <submittedName>
        <fullName evidence="10">Serine protease</fullName>
    </submittedName>
</protein>
<evidence type="ECO:0000313" key="10">
    <source>
        <dbReference type="EMBL" id="KZB86293.1"/>
    </source>
</evidence>
<dbReference type="CDD" id="cd04077">
    <property type="entry name" value="Peptidases_S8_PCSK9_ProteinaseK_like"/>
    <property type="match status" value="1"/>
</dbReference>
<dbReference type="Proteomes" id="UP000186883">
    <property type="component" value="Unassembled WGS sequence"/>
</dbReference>
<dbReference type="PANTHER" id="PTHR43806">
    <property type="entry name" value="PEPTIDASE S8"/>
    <property type="match status" value="1"/>
</dbReference>
<feature type="active site" description="Charge relay system" evidence="5">
    <location>
        <position position="191"/>
    </location>
</feature>
<dbReference type="SUPFAM" id="SSF49785">
    <property type="entry name" value="Galactose-binding domain-like"/>
    <property type="match status" value="1"/>
</dbReference>
<feature type="domain" description="P/Homo B" evidence="9">
    <location>
        <begin position="397"/>
        <end position="516"/>
    </location>
</feature>
<dbReference type="PROSITE" id="PS51829">
    <property type="entry name" value="P_HOMO_B"/>
    <property type="match status" value="1"/>
</dbReference>
<dbReference type="Pfam" id="PF01483">
    <property type="entry name" value="P_proprotein"/>
    <property type="match status" value="1"/>
</dbReference>
<organism evidence="10 12">
    <name type="scientific">Amycolatopsis regifaucium</name>
    <dbReference type="NCBI Taxonomy" id="546365"/>
    <lineage>
        <taxon>Bacteria</taxon>
        <taxon>Bacillati</taxon>
        <taxon>Actinomycetota</taxon>
        <taxon>Actinomycetes</taxon>
        <taxon>Pseudonocardiales</taxon>
        <taxon>Pseudonocardiaceae</taxon>
        <taxon>Amycolatopsis</taxon>
    </lineage>
</organism>
<dbReference type="Proteomes" id="UP000076321">
    <property type="component" value="Unassembled WGS sequence"/>
</dbReference>
<reference evidence="11 13" key="2">
    <citation type="submission" date="2016-11" db="EMBL/GenBank/DDBJ databases">
        <title>Genome sequencing of Amycolatopsis regifaucium.</title>
        <authorList>
            <person name="Mayilraj S."/>
            <person name="Kaur N."/>
        </authorList>
    </citation>
    <scope>NUCLEOTIDE SEQUENCE [LARGE SCALE GENOMIC DNA]</scope>
    <source>
        <strain evidence="11 13">GY080</strain>
    </source>
</reference>
<dbReference type="SUPFAM" id="SSF52743">
    <property type="entry name" value="Subtilisin-like"/>
    <property type="match status" value="1"/>
</dbReference>
<dbReference type="EMBL" id="LQCI01000009">
    <property type="protein sequence ID" value="KZB86293.1"/>
    <property type="molecule type" value="Genomic_DNA"/>
</dbReference>
<dbReference type="PRINTS" id="PR00723">
    <property type="entry name" value="SUBTILISIN"/>
</dbReference>
<evidence type="ECO:0000256" key="4">
    <source>
        <dbReference type="ARBA" id="ARBA00022825"/>
    </source>
</evidence>
<evidence type="ECO:0000313" key="11">
    <source>
        <dbReference type="EMBL" id="OKA05184.1"/>
    </source>
</evidence>
<dbReference type="Gene3D" id="2.60.120.260">
    <property type="entry name" value="Galactose-binding domain-like"/>
    <property type="match status" value="1"/>
</dbReference>
<dbReference type="SUPFAM" id="SSF54897">
    <property type="entry name" value="Protease propeptides/inhibitors"/>
    <property type="match status" value="1"/>
</dbReference>
<feature type="active site" description="Charge relay system" evidence="5">
    <location>
        <position position="158"/>
    </location>
</feature>
<gene>
    <name evidence="11" type="ORF">ATP06_0227790</name>
    <name evidence="10" type="ORF">AVL48_27730</name>
</gene>
<dbReference type="InterPro" id="IPR037045">
    <property type="entry name" value="S8pro/Inhibitor_I9_sf"/>
</dbReference>
<dbReference type="InterPro" id="IPR022398">
    <property type="entry name" value="Peptidase_S8_His-AS"/>
</dbReference>
<dbReference type="InterPro" id="IPR015500">
    <property type="entry name" value="Peptidase_S8_subtilisin-rel"/>
</dbReference>
<evidence type="ECO:0000256" key="2">
    <source>
        <dbReference type="ARBA" id="ARBA00022670"/>
    </source>
</evidence>
<evidence type="ECO:0000256" key="7">
    <source>
        <dbReference type="SAM" id="MobiDB-lite"/>
    </source>
</evidence>
<dbReference type="Pfam" id="PF00082">
    <property type="entry name" value="Peptidase_S8"/>
    <property type="match status" value="1"/>
</dbReference>
<dbReference type="Gene3D" id="3.40.50.200">
    <property type="entry name" value="Peptidase S8/S53 domain"/>
    <property type="match status" value="1"/>
</dbReference>
<dbReference type="FunFam" id="3.40.50.200:FF:000014">
    <property type="entry name" value="Proteinase K"/>
    <property type="match status" value="1"/>
</dbReference>
<dbReference type="Gene3D" id="3.30.70.80">
    <property type="entry name" value="Peptidase S8 propeptide/proteinase inhibitor I9"/>
    <property type="match status" value="1"/>
</dbReference>
<dbReference type="PROSITE" id="PS00138">
    <property type="entry name" value="SUBTILASE_SER"/>
    <property type="match status" value="1"/>
</dbReference>
<evidence type="ECO:0000256" key="8">
    <source>
        <dbReference type="SAM" id="SignalP"/>
    </source>
</evidence>
<dbReference type="OrthoDB" id="9766923at2"/>
<evidence type="ECO:0000256" key="1">
    <source>
        <dbReference type="ARBA" id="ARBA00011073"/>
    </source>
</evidence>
<comment type="caution">
    <text evidence="10">The sequence shown here is derived from an EMBL/GenBank/DDBJ whole genome shotgun (WGS) entry which is preliminary data.</text>
</comment>
<dbReference type="InterPro" id="IPR010259">
    <property type="entry name" value="S8pro/Inhibitor_I9"/>
</dbReference>
<evidence type="ECO:0000256" key="3">
    <source>
        <dbReference type="ARBA" id="ARBA00022801"/>
    </source>
</evidence>
<dbReference type="PROSITE" id="PS00137">
    <property type="entry name" value="SUBTILASE_HIS"/>
    <property type="match status" value="1"/>
</dbReference>
<evidence type="ECO:0000313" key="13">
    <source>
        <dbReference type="Proteomes" id="UP000186883"/>
    </source>
</evidence>
<accession>A0A154MQU1</accession>
<evidence type="ECO:0000259" key="9">
    <source>
        <dbReference type="PROSITE" id="PS51829"/>
    </source>
</evidence>
<dbReference type="EMBL" id="LOBU02000019">
    <property type="protein sequence ID" value="OKA05184.1"/>
    <property type="molecule type" value="Genomic_DNA"/>
</dbReference>
<dbReference type="GO" id="GO:0005615">
    <property type="term" value="C:extracellular space"/>
    <property type="evidence" value="ECO:0007669"/>
    <property type="project" value="TreeGrafter"/>
</dbReference>
<dbReference type="InterPro" id="IPR008979">
    <property type="entry name" value="Galactose-bd-like_sf"/>
</dbReference>
<sequence>MQERRKRLFSSLFTVAVAAASVATTAGEAVARQAEAAVAQAAHPYPGQYIVILDSGARAATEGQAAALSQRYGGEVTDTYSVTLNGFAVRNLTERQARRLAADPSVKSVHQDGTTRAAGEQPNPPSWGLDQIDQRAATLDKKYTFPNSGERVTAYVIDSGVNTQHPEFEGRASHGYDMLDNDTDASDCYWHGSHVAGTIAGATVGVAKKAKVVAVRSLDCKGSGPDSATVGAMEWVAKNAVGPAVVNMSLGMDVLGVGDEQVKAMVAKGIVVAVSAGNNGQDACGVSPARVPEAITVGWFNKDRTRGGNYGRCVDLFAPGGNIYSSDHTGKFRTGSGTSMASPHVAGAAALYLAANPGATPRQVSDALVRSASPDLITNPGTDSPNKVLYVGDIGGGTPSKCGVKSNDQDVAIPDAGAAVDTSVNQDSCQGKASASLAVRVDIDHAYTADLDIDLIGPSGASYPLKRAGGVAESGGVHQSFTVDASREDANGTWRLSVHDTYGFDAGTLTGWSITF</sequence>
<evidence type="ECO:0000256" key="6">
    <source>
        <dbReference type="RuleBase" id="RU003355"/>
    </source>
</evidence>
<dbReference type="InterPro" id="IPR023828">
    <property type="entry name" value="Peptidase_S8_Ser-AS"/>
</dbReference>
<feature type="signal peptide" evidence="8">
    <location>
        <begin position="1"/>
        <end position="26"/>
    </location>
</feature>
<reference evidence="10 12" key="1">
    <citation type="submission" date="2015-12" db="EMBL/GenBank/DDBJ databases">
        <title>Amycolatopsis regifaucium genome sequencing and assembly.</title>
        <authorList>
            <person name="Mayilraj S."/>
        </authorList>
    </citation>
    <scope>NUCLEOTIDE SEQUENCE [LARGE SCALE GENOMIC DNA]</scope>
    <source>
        <strain evidence="10 12">GY080</strain>
    </source>
</reference>
<evidence type="ECO:0000256" key="5">
    <source>
        <dbReference type="PROSITE-ProRule" id="PRU01240"/>
    </source>
</evidence>
<dbReference type="GO" id="GO:0004252">
    <property type="term" value="F:serine-type endopeptidase activity"/>
    <property type="evidence" value="ECO:0007669"/>
    <property type="project" value="UniProtKB-UniRule"/>
</dbReference>
<dbReference type="InterPro" id="IPR050131">
    <property type="entry name" value="Peptidase_S8_subtilisin-like"/>
</dbReference>
<dbReference type="AlphaFoldDB" id="A0A154MQU1"/>
<dbReference type="InterPro" id="IPR036852">
    <property type="entry name" value="Peptidase_S8/S53_dom_sf"/>
</dbReference>
<feature type="active site" description="Charge relay system" evidence="5">
    <location>
        <position position="339"/>
    </location>
</feature>
<proteinExistence type="inferred from homology"/>
<dbReference type="InterPro" id="IPR034193">
    <property type="entry name" value="PCSK9_ProteinaseK-like"/>
</dbReference>
<dbReference type="PROSITE" id="PS51892">
    <property type="entry name" value="SUBTILASE"/>
    <property type="match status" value="1"/>
</dbReference>
<dbReference type="InterPro" id="IPR002884">
    <property type="entry name" value="P_dom"/>
</dbReference>
<keyword evidence="13" id="KW-1185">Reference proteome</keyword>
<evidence type="ECO:0000313" key="12">
    <source>
        <dbReference type="Proteomes" id="UP000076321"/>
    </source>
</evidence>
<dbReference type="GO" id="GO:0006508">
    <property type="term" value="P:proteolysis"/>
    <property type="evidence" value="ECO:0007669"/>
    <property type="project" value="UniProtKB-KW"/>
</dbReference>
<dbReference type="PROSITE" id="PS00136">
    <property type="entry name" value="SUBTILASE_ASP"/>
    <property type="match status" value="1"/>
</dbReference>
<feature type="region of interest" description="Disordered" evidence="7">
    <location>
        <begin position="99"/>
        <end position="129"/>
    </location>
</feature>
<feature type="chain" id="PRO_5043134865" evidence="8">
    <location>
        <begin position="27"/>
        <end position="516"/>
    </location>
</feature>
<dbReference type="Pfam" id="PF05922">
    <property type="entry name" value="Inhibitor_I9"/>
    <property type="match status" value="1"/>
</dbReference>